<gene>
    <name evidence="6" type="ORF">Sjap_000905</name>
</gene>
<feature type="coiled-coil region" evidence="3">
    <location>
        <begin position="392"/>
        <end position="419"/>
    </location>
</feature>
<evidence type="ECO:0000256" key="1">
    <source>
        <dbReference type="ARBA" id="ARBA00005485"/>
    </source>
</evidence>
<proteinExistence type="inferred from homology"/>
<sequence length="714" mass="79721">MTEEALVDSVTKSVVEVSSNGDERNVERKGRAEIDTSAPFESVKEAVSRFGGSAVWRPHKSAGLENGLSEVEVKKLEEEAALLEKDLMVKERETLEVLKELEATKRNVDGLKLKLQKDSSVAIANPSSDLDEMKKDHIVEENGKQILENEGAENVVGSNEKIEGDFILCPSSSPGLILMELKQAKMYLSRTTDDIAGIRASVESLNKKISKERVSIKKTRDRLMSNSAKISSLEEELSQTKHKLQIINNSEKKDGPDNSFDITTELQQLSAEAERFKKMAEAAKSEVVKAMSEIERTKTSIRTADIRWVAAKKMMEAARAAEAAALADMKAILKTESSSPVFLQQHDGVTLSFEEYSSLTNKGYDSEERSKKRVLDAMLQIDETNVSKMEILKKVEEAAEEFRSSKQALEEALKRVDSANKGKLAVEEALRRWRSEHGQKRRSMHKSTKFKNSHPSHQRKDSRLLNVNGINLVSDDLKPVLQPTLSIGQILSRKLLMPDEFEVGVLLENNTERTKVSLGQMLGKTSEVLSPPTTTENEANTKKPLPAKRKKFSFTRMSILLAKQHKKKKHAMTPRIAALVATRVNQKFNIEAAEHETVCSRLVDYYAPLFFLEISTIQPETFCEKLNLCDETLFTPTDSCDVCHKVTAEILAKLEDPETQCKALIFEYGPLILAKTQKFLENKELCNIIHACKGPNGGAEAESSPFEVPLISDS</sequence>
<evidence type="ECO:0000256" key="4">
    <source>
        <dbReference type="SAM" id="MobiDB-lite"/>
    </source>
</evidence>
<dbReference type="InterPro" id="IPR011001">
    <property type="entry name" value="Saposin-like"/>
</dbReference>
<keyword evidence="2 3" id="KW-0175">Coiled coil</keyword>
<dbReference type="EMBL" id="JBBNAE010000001">
    <property type="protein sequence ID" value="KAK9153425.1"/>
    <property type="molecule type" value="Genomic_DNA"/>
</dbReference>
<dbReference type="Gene3D" id="1.10.287.1490">
    <property type="match status" value="1"/>
</dbReference>
<dbReference type="Proteomes" id="UP001417504">
    <property type="component" value="Unassembled WGS sequence"/>
</dbReference>
<comment type="caution">
    <text evidence="6">The sequence shown here is derived from an EMBL/GenBank/DDBJ whole genome shotgun (WGS) entry which is preliminary data.</text>
</comment>
<evidence type="ECO:0000256" key="2">
    <source>
        <dbReference type="ARBA" id="ARBA00023054"/>
    </source>
</evidence>
<keyword evidence="7" id="KW-1185">Reference proteome</keyword>
<evidence type="ECO:0000313" key="6">
    <source>
        <dbReference type="EMBL" id="KAK9153425.1"/>
    </source>
</evidence>
<dbReference type="GO" id="GO:0009903">
    <property type="term" value="P:chloroplast avoidance movement"/>
    <property type="evidence" value="ECO:0007669"/>
    <property type="project" value="TreeGrafter"/>
</dbReference>
<dbReference type="Pfam" id="PF05701">
    <property type="entry name" value="WEMBL"/>
    <property type="match status" value="2"/>
</dbReference>
<protein>
    <recommendedName>
        <fullName evidence="5">Saposin B type region 2 domain-containing protein</fullName>
    </recommendedName>
</protein>
<feature type="domain" description="Saposin B type region 2" evidence="5">
    <location>
        <begin position="598"/>
        <end position="629"/>
    </location>
</feature>
<feature type="coiled-coil region" evidence="3">
    <location>
        <begin position="216"/>
        <end position="293"/>
    </location>
</feature>
<name>A0AAP0KJX5_9MAGN</name>
<reference evidence="6 7" key="1">
    <citation type="submission" date="2024-01" db="EMBL/GenBank/DDBJ databases">
        <title>Genome assemblies of Stephania.</title>
        <authorList>
            <person name="Yang L."/>
        </authorList>
    </citation>
    <scope>NUCLEOTIDE SEQUENCE [LARGE SCALE GENOMIC DNA]</scope>
    <source>
        <strain evidence="6">QJT</strain>
        <tissue evidence="6">Leaf</tissue>
    </source>
</reference>
<accession>A0AAP0KJX5</accession>
<evidence type="ECO:0000259" key="5">
    <source>
        <dbReference type="Pfam" id="PF03489"/>
    </source>
</evidence>
<comment type="similarity">
    <text evidence="1">Belongs to the WEB family.</text>
</comment>
<dbReference type="AlphaFoldDB" id="A0AAP0KJX5"/>
<dbReference type="GO" id="GO:0005829">
    <property type="term" value="C:cytosol"/>
    <property type="evidence" value="ECO:0007669"/>
    <property type="project" value="TreeGrafter"/>
</dbReference>
<dbReference type="PANTHER" id="PTHR32054">
    <property type="entry name" value="HEAVY CHAIN, PUTATIVE, EXPRESSED-RELATED-RELATED"/>
    <property type="match status" value="1"/>
</dbReference>
<feature type="coiled-coil region" evidence="3">
    <location>
        <begin position="66"/>
        <end position="93"/>
    </location>
</feature>
<dbReference type="SUPFAM" id="SSF47862">
    <property type="entry name" value="Saposin"/>
    <property type="match status" value="1"/>
</dbReference>
<organism evidence="6 7">
    <name type="scientific">Stephania japonica</name>
    <dbReference type="NCBI Taxonomy" id="461633"/>
    <lineage>
        <taxon>Eukaryota</taxon>
        <taxon>Viridiplantae</taxon>
        <taxon>Streptophyta</taxon>
        <taxon>Embryophyta</taxon>
        <taxon>Tracheophyta</taxon>
        <taxon>Spermatophyta</taxon>
        <taxon>Magnoliopsida</taxon>
        <taxon>Ranunculales</taxon>
        <taxon>Menispermaceae</taxon>
        <taxon>Menispermoideae</taxon>
        <taxon>Cissampelideae</taxon>
        <taxon>Stephania</taxon>
    </lineage>
</organism>
<feature type="domain" description="Saposin B type region 2" evidence="5">
    <location>
        <begin position="659"/>
        <end position="692"/>
    </location>
</feature>
<dbReference type="InterPro" id="IPR008545">
    <property type="entry name" value="Web"/>
</dbReference>
<evidence type="ECO:0000313" key="7">
    <source>
        <dbReference type="Proteomes" id="UP001417504"/>
    </source>
</evidence>
<dbReference type="PANTHER" id="PTHR32054:SF4">
    <property type="entry name" value="OS07G0677900 PROTEIN"/>
    <property type="match status" value="1"/>
</dbReference>
<feature type="compositionally biased region" description="Basic residues" evidence="4">
    <location>
        <begin position="439"/>
        <end position="457"/>
    </location>
</feature>
<dbReference type="InterPro" id="IPR008138">
    <property type="entry name" value="SapB_2"/>
</dbReference>
<evidence type="ECO:0000256" key="3">
    <source>
        <dbReference type="SAM" id="Coils"/>
    </source>
</evidence>
<dbReference type="Pfam" id="PF03489">
    <property type="entry name" value="SapB_2"/>
    <property type="match status" value="2"/>
</dbReference>
<feature type="region of interest" description="Disordered" evidence="4">
    <location>
        <begin position="434"/>
        <end position="460"/>
    </location>
</feature>
<dbReference type="GO" id="GO:0009904">
    <property type="term" value="P:chloroplast accumulation movement"/>
    <property type="evidence" value="ECO:0007669"/>
    <property type="project" value="TreeGrafter"/>
</dbReference>